<dbReference type="PANTHER" id="PTHR21650:SF4">
    <property type="entry name" value="MEMBRALIN"/>
    <property type="match status" value="1"/>
</dbReference>
<protein>
    <submittedName>
        <fullName evidence="3">Membralin</fullName>
    </submittedName>
</protein>
<evidence type="ECO:0000256" key="1">
    <source>
        <dbReference type="SAM" id="MobiDB-lite"/>
    </source>
</evidence>
<dbReference type="GO" id="GO:0034976">
    <property type="term" value="P:response to endoplasmic reticulum stress"/>
    <property type="evidence" value="ECO:0007669"/>
    <property type="project" value="TreeGrafter"/>
</dbReference>
<dbReference type="Pfam" id="PF09746">
    <property type="entry name" value="Membralin"/>
    <property type="match status" value="1"/>
</dbReference>
<dbReference type="InterPro" id="IPR019144">
    <property type="entry name" value="Membralin"/>
</dbReference>
<name>A0A6A4X2P4_AMPAM</name>
<comment type="caution">
    <text evidence="3">The sequence shown here is derived from an EMBL/GenBank/DDBJ whole genome shotgun (WGS) entry which is preliminary data.</text>
</comment>
<evidence type="ECO:0000313" key="3">
    <source>
        <dbReference type="EMBL" id="KAF0313966.1"/>
    </source>
</evidence>
<keyword evidence="2" id="KW-0812">Transmembrane</keyword>
<feature type="region of interest" description="Disordered" evidence="1">
    <location>
        <begin position="15"/>
        <end position="52"/>
    </location>
</feature>
<keyword evidence="2" id="KW-0472">Membrane</keyword>
<dbReference type="EMBL" id="VIIS01000061">
    <property type="protein sequence ID" value="KAF0313966.1"/>
    <property type="molecule type" value="Genomic_DNA"/>
</dbReference>
<dbReference type="PANTHER" id="PTHR21650">
    <property type="entry name" value="MEMBRALIN/KINETOCHORE PROTEIN NUF2"/>
    <property type="match status" value="1"/>
</dbReference>
<reference evidence="3 4" key="1">
    <citation type="submission" date="2019-07" db="EMBL/GenBank/DDBJ databases">
        <title>Draft genome assembly of a fouling barnacle, Amphibalanus amphitrite (Darwin, 1854): The first reference genome for Thecostraca.</title>
        <authorList>
            <person name="Kim W."/>
        </authorList>
    </citation>
    <scope>NUCLEOTIDE SEQUENCE [LARGE SCALE GENOMIC DNA]</scope>
    <source>
        <strain evidence="3">SNU_AA5</strain>
        <tissue evidence="3">Soma without cirri and trophi</tissue>
    </source>
</reference>
<feature type="region of interest" description="Disordered" evidence="1">
    <location>
        <begin position="174"/>
        <end position="295"/>
    </location>
</feature>
<dbReference type="GO" id="GO:0005783">
    <property type="term" value="C:endoplasmic reticulum"/>
    <property type="evidence" value="ECO:0007669"/>
    <property type="project" value="TreeGrafter"/>
</dbReference>
<proteinExistence type="predicted"/>
<dbReference type="Proteomes" id="UP000440578">
    <property type="component" value="Unassembled WGS sequence"/>
</dbReference>
<keyword evidence="4" id="KW-1185">Reference proteome</keyword>
<organism evidence="3 4">
    <name type="scientific">Amphibalanus amphitrite</name>
    <name type="common">Striped barnacle</name>
    <name type="synonym">Balanus amphitrite</name>
    <dbReference type="NCBI Taxonomy" id="1232801"/>
    <lineage>
        <taxon>Eukaryota</taxon>
        <taxon>Metazoa</taxon>
        <taxon>Ecdysozoa</taxon>
        <taxon>Arthropoda</taxon>
        <taxon>Crustacea</taxon>
        <taxon>Multicrustacea</taxon>
        <taxon>Cirripedia</taxon>
        <taxon>Thoracica</taxon>
        <taxon>Thoracicalcarea</taxon>
        <taxon>Balanomorpha</taxon>
        <taxon>Balanoidea</taxon>
        <taxon>Balanidae</taxon>
        <taxon>Amphibalaninae</taxon>
        <taxon>Amphibalanus</taxon>
    </lineage>
</organism>
<evidence type="ECO:0000313" key="4">
    <source>
        <dbReference type="Proteomes" id="UP000440578"/>
    </source>
</evidence>
<feature type="transmembrane region" description="Helical" evidence="2">
    <location>
        <begin position="88"/>
        <end position="110"/>
    </location>
</feature>
<feature type="transmembrane region" description="Helical" evidence="2">
    <location>
        <begin position="529"/>
        <end position="549"/>
    </location>
</feature>
<sequence length="635" mass="71636">MDALLENMFPALRRRHQAGARADAPPAGQPPPQAPPPPPPQPPPRPAGAQNAAEEQFVAIRDRLFHAMFVRLSLAYARLFSPRVRRMVEFASLLVAICSLAMLTYIHVAFSHMPNHCLDSVKDEWPRDGILRVEIIRDPGEEYTLAKSYEKEERLKLRDPDSLLLSTLEELLDGDRRNREKQKSEEAGSETATEQPLTEVSGTESLIEDVTVPTDPANIYSNATAGSARSTSSPLSPTPSDSPEPGGTEEAAPADSQQTSGDGPDDPAEANSTDSAPPPVTEGSSNSESGGLDQDVTGLERLIRTVWPDEEYIVEYSLEYGLLRLSPATRRRLSVPTQIVLLDPDSDVCFGDHLSRLILAWLIGYDDILLSSIKELAEAEDNRGYLRNVVTGEHYRFVSNWPTSTSFFAACFIMIIFTLTVSMLLRYSHQQIFLFIVDLLQMLEANTIAHFPAAPLLTVILALVGMEAVMSEFFNDSTTAFYVILMVWLVDQYDAVCCHTAISRKHFLRFFFLYHYCFYAYHYRFNGQYSSLALITSWLFIQHAMFYFFHHYELPVILRNAQIQRLVTHAIRRDNQRRAGGQPAAGGGVPEEVLLAMMDAPDPLLRRETRLRRGQLRQQFLRQVQRRLARRQRHQ</sequence>
<feature type="transmembrane region" description="Helical" evidence="2">
    <location>
        <begin position="448"/>
        <end position="466"/>
    </location>
</feature>
<dbReference type="OrthoDB" id="6779347at2759"/>
<dbReference type="AlphaFoldDB" id="A0A6A4X2P4"/>
<feature type="compositionally biased region" description="Polar residues" evidence="1">
    <location>
        <begin position="190"/>
        <end position="204"/>
    </location>
</feature>
<feature type="transmembrane region" description="Helical" evidence="2">
    <location>
        <begin position="478"/>
        <end position="495"/>
    </location>
</feature>
<keyword evidence="2" id="KW-1133">Transmembrane helix</keyword>
<dbReference type="GO" id="GO:1904294">
    <property type="term" value="P:positive regulation of ERAD pathway"/>
    <property type="evidence" value="ECO:0007669"/>
    <property type="project" value="TreeGrafter"/>
</dbReference>
<evidence type="ECO:0000256" key="2">
    <source>
        <dbReference type="SAM" id="Phobius"/>
    </source>
</evidence>
<feature type="compositionally biased region" description="Basic and acidic residues" evidence="1">
    <location>
        <begin position="174"/>
        <end position="186"/>
    </location>
</feature>
<accession>A0A6A4X2P4</accession>
<feature type="transmembrane region" description="Helical" evidence="2">
    <location>
        <begin position="407"/>
        <end position="427"/>
    </location>
</feature>
<gene>
    <name evidence="3" type="primary">Tmem259_1</name>
    <name evidence="3" type="ORF">FJT64_015510</name>
</gene>
<feature type="compositionally biased region" description="Pro residues" evidence="1">
    <location>
        <begin position="27"/>
        <end position="46"/>
    </location>
</feature>